<dbReference type="CDD" id="cd08180">
    <property type="entry name" value="PDD"/>
    <property type="match status" value="1"/>
</dbReference>
<dbReference type="Pfam" id="PF00465">
    <property type="entry name" value="Fe-ADH"/>
    <property type="match status" value="1"/>
</dbReference>
<dbReference type="Gene3D" id="1.20.1090.10">
    <property type="entry name" value="Dehydroquinate synthase-like - alpha domain"/>
    <property type="match status" value="1"/>
</dbReference>
<dbReference type="GO" id="GO:0046872">
    <property type="term" value="F:metal ion binding"/>
    <property type="evidence" value="ECO:0007669"/>
    <property type="project" value="InterPro"/>
</dbReference>
<evidence type="ECO:0000259" key="3">
    <source>
        <dbReference type="Pfam" id="PF25137"/>
    </source>
</evidence>
<dbReference type="InterPro" id="IPR001670">
    <property type="entry name" value="ADH_Fe/GldA"/>
</dbReference>
<gene>
    <name evidence="4" type="ORF">HMPREF0682_1593</name>
</gene>
<sequence length="375" mass="38904">MLQFQVPTRVVSGPDALGALSALSGRRVLVITDGFMAAAPLMDQVRDRLGDAVLRVFSDVRPDPDTHAIAAALGAYLEFGPEALIGLGGGSPIDTAKAVRHMARQRGEELPAGFIVIPTTSGTGSEVSSFAVVTDPASRAKVPLTSPDMIADVAILDPEAVRTCPPGLTADSGMDALSHAIEAVVARGHNDLSDALAEKAVRIILRHLPRSWADGDDLEARDHLQNAATMAGVAFQNSGLGLVHGISHAIGGSFHVAHGRLNAMIMPHVMALNAGDLSAGGTLSGPALRYSRLAAHSGLQATTARNLVLALIRRVVRLRETLGMPDRVTGAGVDRGEFTAAVPDLATTALADFCSGGNPVVPTHEEVVAILRALV</sequence>
<dbReference type="GO" id="GO:0004022">
    <property type="term" value="F:alcohol dehydrogenase (NAD+) activity"/>
    <property type="evidence" value="ECO:0007669"/>
    <property type="project" value="UniProtKB-EC"/>
</dbReference>
<dbReference type="SUPFAM" id="SSF56796">
    <property type="entry name" value="Dehydroquinate synthase-like"/>
    <property type="match status" value="1"/>
</dbReference>
<dbReference type="GeneID" id="95360894"/>
<dbReference type="FunFam" id="3.40.50.1970:FF:000003">
    <property type="entry name" value="Alcohol dehydrogenase, iron-containing"/>
    <property type="match status" value="1"/>
</dbReference>
<dbReference type="AlphaFoldDB" id="U2PW36"/>
<dbReference type="PANTHER" id="PTHR11496">
    <property type="entry name" value="ALCOHOL DEHYDROGENASE"/>
    <property type="match status" value="1"/>
</dbReference>
<dbReference type="Gene3D" id="3.40.50.1970">
    <property type="match status" value="1"/>
</dbReference>
<organism evidence="4 5">
    <name type="scientific">Propionibacterium acidifaciens F0233</name>
    <dbReference type="NCBI Taxonomy" id="553198"/>
    <lineage>
        <taxon>Bacteria</taxon>
        <taxon>Bacillati</taxon>
        <taxon>Actinomycetota</taxon>
        <taxon>Actinomycetes</taxon>
        <taxon>Propionibacteriales</taxon>
        <taxon>Propionibacteriaceae</taxon>
        <taxon>Propionibacterium</taxon>
    </lineage>
</organism>
<feature type="domain" description="Alcohol dehydrogenase iron-type/glycerol dehydrogenase GldA" evidence="2">
    <location>
        <begin position="7"/>
        <end position="158"/>
    </location>
</feature>
<keyword evidence="5" id="KW-1185">Reference proteome</keyword>
<dbReference type="Proteomes" id="UP000017052">
    <property type="component" value="Unassembled WGS sequence"/>
</dbReference>
<comment type="caution">
    <text evidence="4">The sequence shown here is derived from an EMBL/GenBank/DDBJ whole genome shotgun (WGS) entry which is preliminary data.</text>
</comment>
<dbReference type="EC" id="1.1.1.1" evidence="4"/>
<dbReference type="InterPro" id="IPR018211">
    <property type="entry name" value="ADH_Fe_CS"/>
</dbReference>
<dbReference type="RefSeq" id="WP_021797829.1">
    <property type="nucleotide sequence ID" value="NZ_ACVN02000207.1"/>
</dbReference>
<accession>U2PW36</accession>
<dbReference type="InterPro" id="IPR056798">
    <property type="entry name" value="ADH_Fe_C"/>
</dbReference>
<dbReference type="EMBL" id="ACVN02000207">
    <property type="protein sequence ID" value="ERK54730.1"/>
    <property type="molecule type" value="Genomic_DNA"/>
</dbReference>
<dbReference type="PANTHER" id="PTHR11496:SF83">
    <property type="entry name" value="HYDROXYACID-OXOACID TRANSHYDROGENASE, MITOCHONDRIAL"/>
    <property type="match status" value="1"/>
</dbReference>
<keyword evidence="1 4" id="KW-0560">Oxidoreductase</keyword>
<evidence type="ECO:0000313" key="5">
    <source>
        <dbReference type="Proteomes" id="UP000017052"/>
    </source>
</evidence>
<protein>
    <submittedName>
        <fullName evidence="4">Alcohol dehydrogenase, iron-dependent</fullName>
        <ecNumber evidence="4">1.1.1.1</ecNumber>
    </submittedName>
</protein>
<dbReference type="Pfam" id="PF25137">
    <property type="entry name" value="ADH_Fe_C"/>
    <property type="match status" value="1"/>
</dbReference>
<reference evidence="4" key="1">
    <citation type="submission" date="2013-08" db="EMBL/GenBank/DDBJ databases">
        <authorList>
            <person name="Durkin A.S."/>
            <person name="Haft D.R."/>
            <person name="McCorrison J."/>
            <person name="Torralba M."/>
            <person name="Gillis M."/>
            <person name="Haft D.H."/>
            <person name="Methe B."/>
            <person name="Sutton G."/>
            <person name="Nelson K.E."/>
        </authorList>
    </citation>
    <scope>NUCLEOTIDE SEQUENCE [LARGE SCALE GENOMIC DNA]</scope>
    <source>
        <strain evidence="4">F0233</strain>
    </source>
</reference>
<feature type="domain" description="Fe-containing alcohol dehydrogenase-like C-terminal" evidence="3">
    <location>
        <begin position="169"/>
        <end position="374"/>
    </location>
</feature>
<evidence type="ECO:0000259" key="2">
    <source>
        <dbReference type="Pfam" id="PF00465"/>
    </source>
</evidence>
<evidence type="ECO:0000256" key="1">
    <source>
        <dbReference type="ARBA" id="ARBA00023002"/>
    </source>
</evidence>
<dbReference type="PROSITE" id="PS00913">
    <property type="entry name" value="ADH_IRON_1"/>
    <property type="match status" value="1"/>
</dbReference>
<name>U2PW36_9ACTN</name>
<proteinExistence type="predicted"/>
<evidence type="ECO:0000313" key="4">
    <source>
        <dbReference type="EMBL" id="ERK54730.1"/>
    </source>
</evidence>
<dbReference type="InterPro" id="IPR039697">
    <property type="entry name" value="Alcohol_dehydrogenase_Fe"/>
</dbReference>
<dbReference type="FunFam" id="1.20.1090.10:FF:000001">
    <property type="entry name" value="Aldehyde-alcohol dehydrogenase"/>
    <property type="match status" value="1"/>
</dbReference>